<organism evidence="2 3">
    <name type="scientific">Cercospora berteroae</name>
    <dbReference type="NCBI Taxonomy" id="357750"/>
    <lineage>
        <taxon>Eukaryota</taxon>
        <taxon>Fungi</taxon>
        <taxon>Dikarya</taxon>
        <taxon>Ascomycota</taxon>
        <taxon>Pezizomycotina</taxon>
        <taxon>Dothideomycetes</taxon>
        <taxon>Dothideomycetidae</taxon>
        <taxon>Mycosphaerellales</taxon>
        <taxon>Mycosphaerellaceae</taxon>
        <taxon>Cercospora</taxon>
    </lineage>
</organism>
<comment type="caution">
    <text evidence="2">The sequence shown here is derived from an EMBL/GenBank/DDBJ whole genome shotgun (WGS) entry which is preliminary data.</text>
</comment>
<evidence type="ECO:0000256" key="1">
    <source>
        <dbReference type="SAM" id="SignalP"/>
    </source>
</evidence>
<reference evidence="3" key="1">
    <citation type="journal article" date="2017" name="bioRxiv">
        <title>Conservation of a gene cluster reveals novel cercosporin biosynthetic mechanisms and extends production to the genus Colletotrichum.</title>
        <authorList>
            <person name="de Jonge R."/>
            <person name="Ebert M.K."/>
            <person name="Huitt-Roehl C.R."/>
            <person name="Pal P."/>
            <person name="Suttle J.C."/>
            <person name="Spanner R.E."/>
            <person name="Neubauer J.D."/>
            <person name="Jurick W.M.II."/>
            <person name="Stott K.A."/>
            <person name="Secor G.A."/>
            <person name="Thomma B.P.H.J."/>
            <person name="Van de Peer Y."/>
            <person name="Townsend C.A."/>
            <person name="Bolton M.D."/>
        </authorList>
    </citation>
    <scope>NUCLEOTIDE SEQUENCE [LARGE SCALE GENOMIC DNA]</scope>
    <source>
        <strain evidence="3">CBS538.71</strain>
    </source>
</reference>
<sequence length="239" mass="26579">MHAKRSIVWALAALLAMAIGHPSGPEYNEKGAVDVTSNKDLDTQDPVRADLIARDPFAELDEYYAAPKKFKGEPPCLQIWPQHPGREPSDQEIADARKEAQWKKYPVGSKPDICNMQYVSCLRLGKGIPPGGGGFWQIATWDGGDGTKLTAVKYWQSSVTWVIPGGSAKCYLAHGCQWCCANGILNIWYEEERYYLSGVSQKPEDKKYLQAWQTPAWNGACHCGYHLSSDLTISATQRK</sequence>
<evidence type="ECO:0008006" key="4">
    <source>
        <dbReference type="Google" id="ProtNLM"/>
    </source>
</evidence>
<keyword evidence="3" id="KW-1185">Reference proteome</keyword>
<evidence type="ECO:0000313" key="2">
    <source>
        <dbReference type="EMBL" id="PPJ59707.1"/>
    </source>
</evidence>
<keyword evidence="1" id="KW-0732">Signal</keyword>
<dbReference type="AlphaFoldDB" id="A0A2S6CJ07"/>
<gene>
    <name evidence="2" type="ORF">CBER1_10546</name>
</gene>
<dbReference type="OrthoDB" id="3630105at2759"/>
<dbReference type="EMBL" id="PNEN01000362">
    <property type="protein sequence ID" value="PPJ59707.1"/>
    <property type="molecule type" value="Genomic_DNA"/>
</dbReference>
<feature type="chain" id="PRO_5015466046" description="Secreted protein" evidence="1">
    <location>
        <begin position="21"/>
        <end position="239"/>
    </location>
</feature>
<proteinExistence type="predicted"/>
<feature type="signal peptide" evidence="1">
    <location>
        <begin position="1"/>
        <end position="20"/>
    </location>
</feature>
<protein>
    <recommendedName>
        <fullName evidence="4">Secreted protein</fullName>
    </recommendedName>
</protein>
<evidence type="ECO:0000313" key="3">
    <source>
        <dbReference type="Proteomes" id="UP000237631"/>
    </source>
</evidence>
<dbReference type="Proteomes" id="UP000237631">
    <property type="component" value="Unassembled WGS sequence"/>
</dbReference>
<name>A0A2S6CJ07_9PEZI</name>
<accession>A0A2S6CJ07</accession>